<evidence type="ECO:0000259" key="8">
    <source>
        <dbReference type="Pfam" id="PF18052"/>
    </source>
</evidence>
<dbReference type="SUPFAM" id="SSF52047">
    <property type="entry name" value="RNI-like"/>
    <property type="match status" value="1"/>
</dbReference>
<dbReference type="Pfam" id="PF00931">
    <property type="entry name" value="NB-ARC"/>
    <property type="match status" value="1"/>
</dbReference>
<evidence type="ECO:0000256" key="1">
    <source>
        <dbReference type="ARBA" id="ARBA00022614"/>
    </source>
</evidence>
<dbReference type="OMA" id="WAAISHI"/>
<dbReference type="PRINTS" id="PR00364">
    <property type="entry name" value="DISEASERSIST"/>
</dbReference>
<keyword evidence="4" id="KW-0611">Plant defense</keyword>
<dbReference type="InterPro" id="IPR041118">
    <property type="entry name" value="Rx_N"/>
</dbReference>
<dbReference type="AlphaFoldDB" id="A0A151T0H7"/>
<dbReference type="FunFam" id="3.40.50.300:FF:001091">
    <property type="entry name" value="Probable disease resistance protein At1g61300"/>
    <property type="match status" value="1"/>
</dbReference>
<evidence type="ECO:0000313" key="12">
    <source>
        <dbReference type="Proteomes" id="UP000075243"/>
    </source>
</evidence>
<feature type="coiled-coil region" evidence="6">
    <location>
        <begin position="37"/>
        <end position="88"/>
    </location>
</feature>
<organism evidence="11 12">
    <name type="scientific">Cajanus cajan</name>
    <name type="common">Pigeon pea</name>
    <name type="synonym">Cajanus indicus</name>
    <dbReference type="NCBI Taxonomy" id="3821"/>
    <lineage>
        <taxon>Eukaryota</taxon>
        <taxon>Viridiplantae</taxon>
        <taxon>Streptophyta</taxon>
        <taxon>Embryophyta</taxon>
        <taxon>Tracheophyta</taxon>
        <taxon>Spermatophyta</taxon>
        <taxon>Magnoliopsida</taxon>
        <taxon>eudicotyledons</taxon>
        <taxon>Gunneridae</taxon>
        <taxon>Pentapetalae</taxon>
        <taxon>rosids</taxon>
        <taxon>fabids</taxon>
        <taxon>Fabales</taxon>
        <taxon>Fabaceae</taxon>
        <taxon>Papilionoideae</taxon>
        <taxon>50 kb inversion clade</taxon>
        <taxon>NPAAA clade</taxon>
        <taxon>indigoferoid/millettioid clade</taxon>
        <taxon>Phaseoleae</taxon>
        <taxon>Cajanus</taxon>
    </lineage>
</organism>
<evidence type="ECO:0000256" key="3">
    <source>
        <dbReference type="ARBA" id="ARBA00022741"/>
    </source>
</evidence>
<evidence type="ECO:0000256" key="6">
    <source>
        <dbReference type="SAM" id="Coils"/>
    </source>
</evidence>
<feature type="domain" description="R13L1/DRL21-like LRR repeat region" evidence="10">
    <location>
        <begin position="676"/>
        <end position="800"/>
    </location>
</feature>
<protein>
    <submittedName>
        <fullName evidence="11">Disease resistance RPP13-like protein 1</fullName>
    </submittedName>
</protein>
<dbReference type="InterPro" id="IPR032675">
    <property type="entry name" value="LRR_dom_sf"/>
</dbReference>
<dbReference type="Gene3D" id="1.10.10.10">
    <property type="entry name" value="Winged helix-like DNA-binding domain superfamily/Winged helix DNA-binding domain"/>
    <property type="match status" value="1"/>
</dbReference>
<name>A0A151T0H7_CAJCA</name>
<evidence type="ECO:0000313" key="11">
    <source>
        <dbReference type="EMBL" id="KYP60491.1"/>
    </source>
</evidence>
<dbReference type="Gene3D" id="1.20.5.4130">
    <property type="match status" value="1"/>
</dbReference>
<dbReference type="Pfam" id="PF23559">
    <property type="entry name" value="WHD_DRP"/>
    <property type="match status" value="1"/>
</dbReference>
<dbReference type="Pfam" id="PF18052">
    <property type="entry name" value="Rx_N"/>
    <property type="match status" value="1"/>
</dbReference>
<evidence type="ECO:0000256" key="2">
    <source>
        <dbReference type="ARBA" id="ARBA00022737"/>
    </source>
</evidence>
<reference evidence="11 12" key="1">
    <citation type="journal article" date="2012" name="Nat. Biotechnol.">
        <title>Draft genome sequence of pigeonpea (Cajanus cajan), an orphan legume crop of resource-poor farmers.</title>
        <authorList>
            <person name="Varshney R.K."/>
            <person name="Chen W."/>
            <person name="Li Y."/>
            <person name="Bharti A.K."/>
            <person name="Saxena R.K."/>
            <person name="Schlueter J.A."/>
            <person name="Donoghue M.T."/>
            <person name="Azam S."/>
            <person name="Fan G."/>
            <person name="Whaley A.M."/>
            <person name="Farmer A.D."/>
            <person name="Sheridan J."/>
            <person name="Iwata A."/>
            <person name="Tuteja R."/>
            <person name="Penmetsa R.V."/>
            <person name="Wu W."/>
            <person name="Upadhyaya H.D."/>
            <person name="Yang S.P."/>
            <person name="Shah T."/>
            <person name="Saxena K.B."/>
            <person name="Michael T."/>
            <person name="McCombie W.R."/>
            <person name="Yang B."/>
            <person name="Zhang G."/>
            <person name="Yang H."/>
            <person name="Wang J."/>
            <person name="Spillane C."/>
            <person name="Cook D.R."/>
            <person name="May G.D."/>
            <person name="Xu X."/>
            <person name="Jackson S.A."/>
        </authorList>
    </citation>
    <scope>NUCLEOTIDE SEQUENCE [LARGE SCALE GENOMIC DNA]</scope>
    <source>
        <strain evidence="12">cv. Asha</strain>
    </source>
</reference>
<evidence type="ECO:0000259" key="10">
    <source>
        <dbReference type="Pfam" id="PF25019"/>
    </source>
</evidence>
<dbReference type="SMART" id="SM00369">
    <property type="entry name" value="LRR_TYP"/>
    <property type="match status" value="2"/>
</dbReference>
<keyword evidence="6" id="KW-0175">Coiled coil</keyword>
<keyword evidence="12" id="KW-1185">Reference proteome</keyword>
<dbReference type="Proteomes" id="UP000075243">
    <property type="component" value="Chromosome 9"/>
</dbReference>
<proteinExistence type="predicted"/>
<feature type="domain" description="NB-ARC" evidence="7">
    <location>
        <begin position="169"/>
        <end position="342"/>
    </location>
</feature>
<evidence type="ECO:0000256" key="5">
    <source>
        <dbReference type="ARBA" id="ARBA00022840"/>
    </source>
</evidence>
<dbReference type="SUPFAM" id="SSF52540">
    <property type="entry name" value="P-loop containing nucleoside triphosphate hydrolases"/>
    <property type="match status" value="1"/>
</dbReference>
<dbReference type="Gene3D" id="3.80.10.10">
    <property type="entry name" value="Ribonuclease Inhibitor"/>
    <property type="match status" value="2"/>
</dbReference>
<dbReference type="Pfam" id="PF25019">
    <property type="entry name" value="LRR_R13L1-DRL21"/>
    <property type="match status" value="1"/>
</dbReference>
<dbReference type="InterPro" id="IPR056789">
    <property type="entry name" value="LRR_R13L1-DRL21"/>
</dbReference>
<dbReference type="GO" id="GO:0005524">
    <property type="term" value="F:ATP binding"/>
    <property type="evidence" value="ECO:0007669"/>
    <property type="project" value="UniProtKB-KW"/>
</dbReference>
<evidence type="ECO:0000259" key="9">
    <source>
        <dbReference type="Pfam" id="PF23559"/>
    </source>
</evidence>
<dbReference type="PANTHER" id="PTHR36766">
    <property type="entry name" value="PLANT BROAD-SPECTRUM MILDEW RESISTANCE PROTEIN RPW8"/>
    <property type="match status" value="1"/>
</dbReference>
<dbReference type="InterPro" id="IPR042197">
    <property type="entry name" value="Apaf_helical"/>
</dbReference>
<dbReference type="Gramene" id="C.cajan_22240.t">
    <property type="protein sequence ID" value="C.cajan_22240.t"/>
    <property type="gene ID" value="C.cajan_22240"/>
</dbReference>
<dbReference type="GO" id="GO:0051707">
    <property type="term" value="P:response to other organism"/>
    <property type="evidence" value="ECO:0007669"/>
    <property type="project" value="UniProtKB-ARBA"/>
</dbReference>
<keyword evidence="3" id="KW-0547">Nucleotide-binding</keyword>
<keyword evidence="1" id="KW-0433">Leucine-rich repeat</keyword>
<dbReference type="GO" id="GO:0006952">
    <property type="term" value="P:defense response"/>
    <property type="evidence" value="ECO:0007669"/>
    <property type="project" value="UniProtKB-KW"/>
</dbReference>
<feature type="domain" description="Disease resistance protein winged helix" evidence="9">
    <location>
        <begin position="423"/>
        <end position="491"/>
    </location>
</feature>
<dbReference type="SUPFAM" id="SSF52058">
    <property type="entry name" value="L domain-like"/>
    <property type="match status" value="1"/>
</dbReference>
<feature type="domain" description="Disease resistance N-terminal" evidence="8">
    <location>
        <begin position="11"/>
        <end position="100"/>
    </location>
</feature>
<accession>A0A151T0H7</accession>
<dbReference type="InterPro" id="IPR058922">
    <property type="entry name" value="WHD_DRP"/>
</dbReference>
<dbReference type="Gene3D" id="3.40.50.300">
    <property type="entry name" value="P-loop containing nucleotide triphosphate hydrolases"/>
    <property type="match status" value="1"/>
</dbReference>
<evidence type="ECO:0000259" key="7">
    <source>
        <dbReference type="Pfam" id="PF00931"/>
    </source>
</evidence>
<dbReference type="InterPro" id="IPR027417">
    <property type="entry name" value="P-loop_NTPase"/>
</dbReference>
<keyword evidence="2" id="KW-0677">Repeat</keyword>
<dbReference type="InterPro" id="IPR002182">
    <property type="entry name" value="NB-ARC"/>
</dbReference>
<evidence type="ECO:0000256" key="4">
    <source>
        <dbReference type="ARBA" id="ARBA00022821"/>
    </source>
</evidence>
<dbReference type="EMBL" id="CM003611">
    <property type="protein sequence ID" value="KYP60491.1"/>
    <property type="molecule type" value="Genomic_DNA"/>
</dbReference>
<dbReference type="InterPro" id="IPR003591">
    <property type="entry name" value="Leu-rich_rpt_typical-subtyp"/>
</dbReference>
<sequence length="1135" mass="129957">MVGEALISASVQTLLDRITSSEFRDYFANRKLNVSLLDELRIKLLSLNAVLNDAEEKQITDLAVRAWLDELKDAVLDAEDLLDEINTDSLRCKVEGESKTFLSSQVRSFLSSPFNQFYRSINSKLEAISTRLEHFVKHKDIIGLQSVSRRVSYRTVTDSLVESVVVAREDDKEKLLRMLLSDEDGNNNHIEVLTILGMGGLGKTTLAQCLYNDNAVQKHFDLTTWAWVSDDFDVFRVTKTIVESVTSKKIDSIDLDTLRVELKNNLRNKKFLLVLDDLWNEKYNDWNHLIAPFTSGKKGSKIIVTTRQHRVAQITHTFPICELKRLTDENCWCILAKHAFGNEGFNKYPMLEEIGRKIARKCDGLPLAAKTLGGLLRSVVDVEEWNRILNSNLWARDDVTPALRISYLHLPAHLKRCFAYCSIFPKQHLLDRKELILLWMAEGFLQQIHGEKSLESVGDECFNELLSRSLIEKDKAKAEQFRMHDLIYDLAKLVSGKSSYNFDGDEIPRTARHLAFPMKGFDVSKRFEGLYELKFVRTFLPQCPRVSHYYLTKKVSHGWLPKLRCLRTLSLSKYRNISELPNSIGNLVLLRYLDLSFTSIKKLPDATFTLYNLQTLKLANCKHLIQLPGEIANLVNLHHLDIRGTNLNEIPTQICKLQDLRTLTSFVVGREDGLSIKELRKFIFLQGNLSILKLQNIVDPMDAFQANMKKKKQIEELTLKWGKDPQDSKIEKDVLENLQPSTNLKKLTIRYYSGTSFPKWLSESSYSNVMFLHISYCKYCLSLPPFGQLPSLKELVIQRMKMVKIVGDEFYCNNERSPFFQPFPMLESLVFEEMLEWEEWLPFEGESSEFPFPLLKHLSLSQCPTLRGNLPSHLPSLKEVSISKCNQLEAKSCASCLQWLSLEKFLSHETWHKYTSLESLEIRESCHSLTFITLDCFPALECLEITSCPNLEAITTQGFLFQRLTSLSSLSIEGGGEADVVNILLKEPLLPTSLQRLYLEGLDGLKCLGMEGKGLQHLTSLRSLVLNYLVELKSWEGNGLQHLTSLQSLGLCGLDKLKLWEGNGLQHLTSLLKLHITFCGSLESLPEDHLPSSLELLTIYRCPLLEERYQNQKGKYWYKIAHIPAIQINIDEVII</sequence>
<gene>
    <name evidence="11" type="ORF">KK1_022897</name>
</gene>
<dbReference type="Gene3D" id="1.10.8.430">
    <property type="entry name" value="Helical domain of apoptotic protease-activating factors"/>
    <property type="match status" value="1"/>
</dbReference>
<dbReference type="PANTHER" id="PTHR36766:SF51">
    <property type="entry name" value="DISEASE RESISTANCE RPP13-LIKE PROTEIN 1"/>
    <property type="match status" value="1"/>
</dbReference>
<dbReference type="InterPro" id="IPR036388">
    <property type="entry name" value="WH-like_DNA-bd_sf"/>
</dbReference>
<dbReference type="GO" id="GO:0043531">
    <property type="term" value="F:ADP binding"/>
    <property type="evidence" value="ECO:0007669"/>
    <property type="project" value="InterPro"/>
</dbReference>
<dbReference type="FunFam" id="1.10.10.10:FF:000322">
    <property type="entry name" value="Probable disease resistance protein At1g63360"/>
    <property type="match status" value="1"/>
</dbReference>
<keyword evidence="5" id="KW-0067">ATP-binding</keyword>